<reference evidence="3" key="1">
    <citation type="submission" date="2014-05" db="EMBL/GenBank/DDBJ databases">
        <title>ATOL: Assembling a taxonomically balanced genome-scale reconstruction of the evolutionary history of the Enterobacteriaceae.</title>
        <authorList>
            <person name="Plunkett G. III"/>
            <person name="Neeno-Eckwall E.C."/>
            <person name="Glasner J.D."/>
            <person name="Perna N.T."/>
        </authorList>
    </citation>
    <scope>NUCLEOTIDE SEQUENCE [LARGE SCALE GENOMIC DNA]</scope>
    <source>
        <strain evidence="3">ATCC 49490</strain>
    </source>
</reference>
<proteinExistence type="predicted"/>
<dbReference type="RefSeq" id="WP_156964192.1">
    <property type="nucleotide sequence ID" value="NZ_JMTB01000095.1"/>
</dbReference>
<evidence type="ECO:0000313" key="3">
    <source>
        <dbReference type="Proteomes" id="UP000028630"/>
    </source>
</evidence>
<feature type="transmembrane region" description="Helical" evidence="1">
    <location>
        <begin position="12"/>
        <end position="30"/>
    </location>
</feature>
<comment type="caution">
    <text evidence="2">The sequence shown here is derived from an EMBL/GenBank/DDBJ whole genome shotgun (WGS) entry which is preliminary data.</text>
</comment>
<sequence>MYAQNFLENVKKRCGLLLAIACYIGFAWIVYDASIPAIIDLVESRSIIYFFWPCFIGMLFIPAICYFVFVFSFVFFTKTLQAPKVLAKGITIAYHYFGVVFIIGNLISFIVVFYPLGTHYVLCERSGPFSGTYYTRTEEICEQVIYLRKNKPPEAIQELKDELDSVEPH</sequence>
<accession>A0A085A2J6</accession>
<feature type="transmembrane region" description="Helical" evidence="1">
    <location>
        <begin position="96"/>
        <end position="116"/>
    </location>
</feature>
<dbReference type="eggNOG" id="ENOG5033ZGH">
    <property type="taxonomic scope" value="Bacteria"/>
</dbReference>
<feature type="transmembrane region" description="Helical" evidence="1">
    <location>
        <begin position="50"/>
        <end position="76"/>
    </location>
</feature>
<keyword evidence="1" id="KW-0472">Membrane</keyword>
<evidence type="ECO:0000313" key="2">
    <source>
        <dbReference type="EMBL" id="KFC04441.1"/>
    </source>
</evidence>
<evidence type="ECO:0000256" key="1">
    <source>
        <dbReference type="SAM" id="Phobius"/>
    </source>
</evidence>
<keyword evidence="1" id="KW-1133">Transmembrane helix</keyword>
<dbReference type="Proteomes" id="UP000028630">
    <property type="component" value="Unassembled WGS sequence"/>
</dbReference>
<dbReference type="EMBL" id="JMTB01000095">
    <property type="protein sequence ID" value="KFC04441.1"/>
    <property type="molecule type" value="Genomic_DNA"/>
</dbReference>
<keyword evidence="3" id="KW-1185">Reference proteome</keyword>
<dbReference type="OrthoDB" id="6590888at2"/>
<gene>
    <name evidence="2" type="ORF">GTGU_03163</name>
</gene>
<name>A0A085A2J6_9ENTR</name>
<dbReference type="AlphaFoldDB" id="A0A085A2J6"/>
<evidence type="ECO:0008006" key="4">
    <source>
        <dbReference type="Google" id="ProtNLM"/>
    </source>
</evidence>
<keyword evidence="1" id="KW-0812">Transmembrane</keyword>
<organism evidence="2 3">
    <name type="scientific">Trabulsiella guamensis ATCC 49490</name>
    <dbReference type="NCBI Taxonomy" id="1005994"/>
    <lineage>
        <taxon>Bacteria</taxon>
        <taxon>Pseudomonadati</taxon>
        <taxon>Pseudomonadota</taxon>
        <taxon>Gammaproteobacteria</taxon>
        <taxon>Enterobacterales</taxon>
        <taxon>Enterobacteriaceae</taxon>
        <taxon>Trabulsiella</taxon>
    </lineage>
</organism>
<protein>
    <recommendedName>
        <fullName evidence="4">DUF1240 domain-containing protein</fullName>
    </recommendedName>
</protein>